<accession>A0A8J2RC53</accession>
<dbReference type="PROSITE" id="PS50879">
    <property type="entry name" value="RNASE_H_1"/>
    <property type="match status" value="1"/>
</dbReference>
<dbReference type="Proteomes" id="UP000789390">
    <property type="component" value="Unassembled WGS sequence"/>
</dbReference>
<name>A0A8J2RC53_9CRUS</name>
<dbReference type="AlphaFoldDB" id="A0A8J2RC53"/>
<dbReference type="InterPro" id="IPR050092">
    <property type="entry name" value="RNase_H"/>
</dbReference>
<sequence>MVFPPLLRRGTASTSGRRLGARMAPANVHHRIYQISPGDNNTKNWPVISKTVNVSKFIELEETIMELRQFSSQKLRSFIHEIDQTFVEEYGRGGDVNYGSFRREVKARCLLDGVTDDIYSRIRHNIKHDADLTWDELVEGVQDAEWLWSLCHRKSHFVGTRTRSHNDGNFKIDADGYVVVYTDGACIRNGQPDAQAGIGVWFGPHHKLNVSKPLEFSSDPVTNNVAEIKAVIKAFEIVKNRVPFQLGVERLAIYTDSKYLIDSISDWIFGWLSNDWRKSDGGRVKHKKQYRELLMAMEDMDIKWIHVKGHSNDIGNIEADHLARRGAQKYENLSDED</sequence>
<keyword evidence="4" id="KW-1185">Reference proteome</keyword>
<dbReference type="InterPro" id="IPR002156">
    <property type="entry name" value="RNaseH_domain"/>
</dbReference>
<reference evidence="3" key="1">
    <citation type="submission" date="2021-11" db="EMBL/GenBank/DDBJ databases">
        <authorList>
            <person name="Schell T."/>
        </authorList>
    </citation>
    <scope>NUCLEOTIDE SEQUENCE</scope>
    <source>
        <strain evidence="3">M5</strain>
    </source>
</reference>
<evidence type="ECO:0000313" key="4">
    <source>
        <dbReference type="Proteomes" id="UP000789390"/>
    </source>
</evidence>
<protein>
    <recommendedName>
        <fullName evidence="2">RNase H type-1 domain-containing protein</fullName>
    </recommendedName>
</protein>
<comment type="similarity">
    <text evidence="1">Belongs to the RNase H family.</text>
</comment>
<dbReference type="Pfam" id="PF00075">
    <property type="entry name" value="RNase_H"/>
    <property type="match status" value="1"/>
</dbReference>
<dbReference type="InterPro" id="IPR036397">
    <property type="entry name" value="RNaseH_sf"/>
</dbReference>
<dbReference type="OrthoDB" id="6340616at2759"/>
<gene>
    <name evidence="3" type="ORF">DGAL_LOCUS2242</name>
</gene>
<dbReference type="PANTHER" id="PTHR10642:SF31">
    <property type="entry name" value="RIBONUCLEASE H1"/>
    <property type="match status" value="1"/>
</dbReference>
<organism evidence="3 4">
    <name type="scientific">Daphnia galeata</name>
    <dbReference type="NCBI Taxonomy" id="27404"/>
    <lineage>
        <taxon>Eukaryota</taxon>
        <taxon>Metazoa</taxon>
        <taxon>Ecdysozoa</taxon>
        <taxon>Arthropoda</taxon>
        <taxon>Crustacea</taxon>
        <taxon>Branchiopoda</taxon>
        <taxon>Diplostraca</taxon>
        <taxon>Cladocera</taxon>
        <taxon>Anomopoda</taxon>
        <taxon>Daphniidae</taxon>
        <taxon>Daphnia</taxon>
    </lineage>
</organism>
<feature type="domain" description="RNase H type-1" evidence="2">
    <location>
        <begin position="174"/>
        <end position="328"/>
    </location>
</feature>
<dbReference type="Gene3D" id="3.30.420.10">
    <property type="entry name" value="Ribonuclease H-like superfamily/Ribonuclease H"/>
    <property type="match status" value="1"/>
</dbReference>
<dbReference type="SUPFAM" id="SSF53098">
    <property type="entry name" value="Ribonuclease H-like"/>
    <property type="match status" value="1"/>
</dbReference>
<evidence type="ECO:0000256" key="1">
    <source>
        <dbReference type="ARBA" id="ARBA00005300"/>
    </source>
</evidence>
<dbReference type="GO" id="GO:0003676">
    <property type="term" value="F:nucleic acid binding"/>
    <property type="evidence" value="ECO:0007669"/>
    <property type="project" value="InterPro"/>
</dbReference>
<comment type="caution">
    <text evidence="3">The sequence shown here is derived from an EMBL/GenBank/DDBJ whole genome shotgun (WGS) entry which is preliminary data.</text>
</comment>
<dbReference type="CDD" id="cd09280">
    <property type="entry name" value="RNase_HI_eukaryote_like"/>
    <property type="match status" value="1"/>
</dbReference>
<dbReference type="GO" id="GO:0004523">
    <property type="term" value="F:RNA-DNA hybrid ribonuclease activity"/>
    <property type="evidence" value="ECO:0007669"/>
    <property type="project" value="InterPro"/>
</dbReference>
<proteinExistence type="inferred from homology"/>
<dbReference type="FunFam" id="3.30.420.10:FF:000115">
    <property type="entry name" value="Ribonuclease H"/>
    <property type="match status" value="1"/>
</dbReference>
<dbReference type="GO" id="GO:0043137">
    <property type="term" value="P:DNA replication, removal of RNA primer"/>
    <property type="evidence" value="ECO:0007669"/>
    <property type="project" value="TreeGrafter"/>
</dbReference>
<dbReference type="PANTHER" id="PTHR10642">
    <property type="entry name" value="RIBONUCLEASE H1"/>
    <property type="match status" value="1"/>
</dbReference>
<dbReference type="InterPro" id="IPR012337">
    <property type="entry name" value="RNaseH-like_sf"/>
</dbReference>
<dbReference type="EMBL" id="CAKKLH010000030">
    <property type="protein sequence ID" value="CAH0100069.1"/>
    <property type="molecule type" value="Genomic_DNA"/>
</dbReference>
<evidence type="ECO:0000259" key="2">
    <source>
        <dbReference type="PROSITE" id="PS50879"/>
    </source>
</evidence>
<evidence type="ECO:0000313" key="3">
    <source>
        <dbReference type="EMBL" id="CAH0100069.1"/>
    </source>
</evidence>